<dbReference type="Proteomes" id="UP001207930">
    <property type="component" value="Unassembled WGS sequence"/>
</dbReference>
<evidence type="ECO:0000259" key="2">
    <source>
        <dbReference type="PROSITE" id="PS50222"/>
    </source>
</evidence>
<evidence type="ECO:0000313" key="4">
    <source>
        <dbReference type="Proteomes" id="UP001207930"/>
    </source>
</evidence>
<proteinExistence type="predicted"/>
<keyword evidence="4" id="KW-1185">Reference proteome</keyword>
<feature type="signal peptide" evidence="1">
    <location>
        <begin position="1"/>
        <end position="19"/>
    </location>
</feature>
<organism evidence="3 4">
    <name type="scientific">Luteolibacter flavescens</name>
    <dbReference type="NCBI Taxonomy" id="1859460"/>
    <lineage>
        <taxon>Bacteria</taxon>
        <taxon>Pseudomonadati</taxon>
        <taxon>Verrucomicrobiota</taxon>
        <taxon>Verrucomicrobiia</taxon>
        <taxon>Verrucomicrobiales</taxon>
        <taxon>Verrucomicrobiaceae</taxon>
        <taxon>Luteolibacter</taxon>
    </lineage>
</organism>
<dbReference type="PROSITE" id="PS00018">
    <property type="entry name" value="EF_HAND_1"/>
    <property type="match status" value="1"/>
</dbReference>
<gene>
    <name evidence="3" type="ORF">OKA04_16365</name>
</gene>
<evidence type="ECO:0000313" key="3">
    <source>
        <dbReference type="EMBL" id="MCW1886313.1"/>
    </source>
</evidence>
<dbReference type="InterPro" id="IPR018247">
    <property type="entry name" value="EF_Hand_1_Ca_BS"/>
</dbReference>
<feature type="chain" id="PRO_5047215544" description="EF-hand domain-containing protein" evidence="1">
    <location>
        <begin position="20"/>
        <end position="178"/>
    </location>
</feature>
<dbReference type="Pfam" id="PF13202">
    <property type="entry name" value="EF-hand_5"/>
    <property type="match status" value="2"/>
</dbReference>
<feature type="domain" description="EF-hand" evidence="2">
    <location>
        <begin position="33"/>
        <end position="68"/>
    </location>
</feature>
<name>A0ABT3FRW1_9BACT</name>
<accession>A0ABT3FRW1</accession>
<dbReference type="Gene3D" id="1.10.238.10">
    <property type="entry name" value="EF-hand"/>
    <property type="match status" value="1"/>
</dbReference>
<evidence type="ECO:0000256" key="1">
    <source>
        <dbReference type="SAM" id="SignalP"/>
    </source>
</evidence>
<reference evidence="3 4" key="1">
    <citation type="submission" date="2022-10" db="EMBL/GenBank/DDBJ databases">
        <title>Luteolibacter flavescens strain MCCC 1K03193, whole genome shotgun sequencing project.</title>
        <authorList>
            <person name="Zhao G."/>
            <person name="Shen L."/>
        </authorList>
    </citation>
    <scope>NUCLEOTIDE SEQUENCE [LARGE SCALE GENOMIC DNA]</scope>
    <source>
        <strain evidence="3 4">MCCC 1K03193</strain>
    </source>
</reference>
<protein>
    <recommendedName>
        <fullName evidence="2">EF-hand domain-containing protein</fullName>
    </recommendedName>
</protein>
<dbReference type="SUPFAM" id="SSF47473">
    <property type="entry name" value="EF-hand"/>
    <property type="match status" value="1"/>
</dbReference>
<comment type="caution">
    <text evidence="3">The sequence shown here is derived from an EMBL/GenBank/DDBJ whole genome shotgun (WGS) entry which is preliminary data.</text>
</comment>
<dbReference type="RefSeq" id="WP_264502269.1">
    <property type="nucleotide sequence ID" value="NZ_JAPDDS010000009.1"/>
</dbReference>
<dbReference type="PROSITE" id="PS50222">
    <property type="entry name" value="EF_HAND_2"/>
    <property type="match status" value="1"/>
</dbReference>
<dbReference type="InterPro" id="IPR002048">
    <property type="entry name" value="EF_hand_dom"/>
</dbReference>
<sequence>MIKSALLLSVIALAVPAFGGSPTPEPVPARKTFKQVVYTKLFVEADVDGDGVLDYEEFSKSIGGNPRPIVTQIRFDIMATDLDVIADRGAIIVVPERGILLEEFIEYGGGRKIKPTKGQIFDAADTSEDGFLDIEEFEATRLFPPSTPSTIFRAFDKMDKNDDALISPAEYGVKPIKA</sequence>
<dbReference type="EMBL" id="JAPDDS010000009">
    <property type="protein sequence ID" value="MCW1886313.1"/>
    <property type="molecule type" value="Genomic_DNA"/>
</dbReference>
<keyword evidence="1" id="KW-0732">Signal</keyword>
<dbReference type="InterPro" id="IPR011992">
    <property type="entry name" value="EF-hand-dom_pair"/>
</dbReference>